<proteinExistence type="predicted"/>
<gene>
    <name evidence="1" type="ORF">BPA01_20490</name>
</gene>
<dbReference type="Gene3D" id="3.10.20.520">
    <property type="entry name" value="Phenylacetic acid degradation B"/>
    <property type="match status" value="1"/>
</dbReference>
<sequence>MDMNKETEVRDDFFIYEVFSQRSVSSSFVHQFSLLAPNKEVALAMARENFLRRETCFNIWVVKRDDIYGLSPEERPFLERLDNKSYRETRGYGDLQARWRHHREQYEEKQKHAESGS</sequence>
<dbReference type="EMBL" id="BJMH01000008">
    <property type="protein sequence ID" value="GEB32469.1"/>
    <property type="molecule type" value="Genomic_DNA"/>
</dbReference>
<dbReference type="STRING" id="54914.AV540_23670"/>
<keyword evidence="2" id="KW-1185">Reference proteome</keyword>
<dbReference type="InterPro" id="IPR038693">
    <property type="entry name" value="PaaB_sf"/>
</dbReference>
<protein>
    <recommendedName>
        <fullName evidence="3">Phenylacetate-CoA oxygenase subunit PaaB</fullName>
    </recommendedName>
</protein>
<evidence type="ECO:0008006" key="3">
    <source>
        <dbReference type="Google" id="ProtNLM"/>
    </source>
</evidence>
<dbReference type="AlphaFoldDB" id="A0A4Y3PMY7"/>
<dbReference type="NCBIfam" id="TIGR02157">
    <property type="entry name" value="PA_CoA_Oxy2"/>
    <property type="match status" value="1"/>
</dbReference>
<dbReference type="InterPro" id="IPR009359">
    <property type="entry name" value="PaaB"/>
</dbReference>
<reference evidence="1 2" key="1">
    <citation type="submission" date="2019-06" db="EMBL/GenBank/DDBJ databases">
        <title>Whole genome shotgun sequence of Brevibacillus parabrevis NBRC 12334.</title>
        <authorList>
            <person name="Hosoyama A."/>
            <person name="Uohara A."/>
            <person name="Ohji S."/>
            <person name="Ichikawa N."/>
        </authorList>
    </citation>
    <scope>NUCLEOTIDE SEQUENCE [LARGE SCALE GENOMIC DNA]</scope>
    <source>
        <strain evidence="1 2">NBRC 12334</strain>
    </source>
</reference>
<accession>A0A4Y3PMY7</accession>
<dbReference type="Proteomes" id="UP000316882">
    <property type="component" value="Unassembled WGS sequence"/>
</dbReference>
<comment type="caution">
    <text evidence="1">The sequence shown here is derived from an EMBL/GenBank/DDBJ whole genome shotgun (WGS) entry which is preliminary data.</text>
</comment>
<evidence type="ECO:0000313" key="2">
    <source>
        <dbReference type="Proteomes" id="UP000316882"/>
    </source>
</evidence>
<name>A0A4Y3PMY7_BREPA</name>
<evidence type="ECO:0000313" key="1">
    <source>
        <dbReference type="EMBL" id="GEB32469.1"/>
    </source>
</evidence>
<organism evidence="1 2">
    <name type="scientific">Brevibacillus parabrevis</name>
    <dbReference type="NCBI Taxonomy" id="54914"/>
    <lineage>
        <taxon>Bacteria</taxon>
        <taxon>Bacillati</taxon>
        <taxon>Bacillota</taxon>
        <taxon>Bacilli</taxon>
        <taxon>Bacillales</taxon>
        <taxon>Paenibacillaceae</taxon>
        <taxon>Brevibacillus</taxon>
    </lineage>
</organism>
<dbReference type="Pfam" id="PF06243">
    <property type="entry name" value="PaaB"/>
    <property type="match status" value="1"/>
</dbReference>